<dbReference type="PANTHER" id="PTHR31913">
    <property type="entry name" value="VACUOLAR IMPORT AND DEGRADATION PROTEIN 27"/>
    <property type="match status" value="1"/>
</dbReference>
<feature type="domain" description="Vid27 PH-like" evidence="3">
    <location>
        <begin position="247"/>
        <end position="354"/>
    </location>
</feature>
<evidence type="ECO:0000256" key="1">
    <source>
        <dbReference type="SAM" id="MobiDB-lite"/>
    </source>
</evidence>
<feature type="compositionally biased region" description="Basic and acidic residues" evidence="1">
    <location>
        <begin position="406"/>
        <end position="415"/>
    </location>
</feature>
<evidence type="ECO:0000259" key="3">
    <source>
        <dbReference type="Pfam" id="PF17747"/>
    </source>
</evidence>
<feature type="region of interest" description="Disordered" evidence="1">
    <location>
        <begin position="380"/>
        <end position="434"/>
    </location>
</feature>
<evidence type="ECO:0000259" key="4">
    <source>
        <dbReference type="Pfam" id="PF17748"/>
    </source>
</evidence>
<dbReference type="InterPro" id="IPR040979">
    <property type="entry name" value="Vid27_N"/>
</dbReference>
<dbReference type="Pfam" id="PF17748">
    <property type="entry name" value="VID27_N"/>
    <property type="match status" value="1"/>
</dbReference>
<evidence type="ECO:0000259" key="2">
    <source>
        <dbReference type="Pfam" id="PF08553"/>
    </source>
</evidence>
<dbReference type="InterPro" id="IPR013863">
    <property type="entry name" value="VID27_C"/>
</dbReference>
<organism evidence="5 6">
    <name type="scientific">Trichodelitschia bisporula</name>
    <dbReference type="NCBI Taxonomy" id="703511"/>
    <lineage>
        <taxon>Eukaryota</taxon>
        <taxon>Fungi</taxon>
        <taxon>Dikarya</taxon>
        <taxon>Ascomycota</taxon>
        <taxon>Pezizomycotina</taxon>
        <taxon>Dothideomycetes</taxon>
        <taxon>Dothideomycetes incertae sedis</taxon>
        <taxon>Phaeotrichales</taxon>
        <taxon>Phaeotrichaceae</taxon>
        <taxon>Trichodelitschia</taxon>
    </lineage>
</organism>
<dbReference type="PANTHER" id="PTHR31913:SF0">
    <property type="entry name" value="VACUOLAR IMPORT AND DEGRADATION PROTEIN 27"/>
    <property type="match status" value="1"/>
</dbReference>
<gene>
    <name evidence="5" type="ORF">EJ06DRAFT_580598</name>
</gene>
<dbReference type="InterPro" id="IPR040768">
    <property type="entry name" value="Vid27_PH"/>
</dbReference>
<feature type="domain" description="Vacuolar import/degradation Vid27 C-terminal" evidence="2">
    <location>
        <begin position="431"/>
        <end position="783"/>
    </location>
</feature>
<evidence type="ECO:0000313" key="5">
    <source>
        <dbReference type="EMBL" id="KAF2402327.1"/>
    </source>
</evidence>
<dbReference type="EMBL" id="ML996691">
    <property type="protein sequence ID" value="KAF2402327.1"/>
    <property type="molecule type" value="Genomic_DNA"/>
</dbReference>
<dbReference type="GO" id="GO:0005634">
    <property type="term" value="C:nucleus"/>
    <property type="evidence" value="ECO:0007669"/>
    <property type="project" value="TreeGrafter"/>
</dbReference>
<evidence type="ECO:0000313" key="6">
    <source>
        <dbReference type="Proteomes" id="UP000799640"/>
    </source>
</evidence>
<feature type="compositionally biased region" description="Acidic residues" evidence="1">
    <location>
        <begin position="380"/>
        <end position="403"/>
    </location>
</feature>
<dbReference type="InterPro" id="IPR040458">
    <property type="entry name" value="Vid27"/>
</dbReference>
<protein>
    <submittedName>
        <fullName evidence="5">VID27-domain-containing protein</fullName>
    </submittedName>
</protein>
<feature type="region of interest" description="Disordered" evidence="1">
    <location>
        <begin position="776"/>
        <end position="807"/>
    </location>
</feature>
<accession>A0A6G1I2N8</accession>
<dbReference type="SUPFAM" id="SSF50969">
    <property type="entry name" value="YVTN repeat-like/Quinoprotein amine dehydrogenase"/>
    <property type="match status" value="1"/>
</dbReference>
<feature type="domain" description="Vid27 N-terminal" evidence="4">
    <location>
        <begin position="1"/>
        <end position="173"/>
    </location>
</feature>
<dbReference type="Pfam" id="PF08553">
    <property type="entry name" value="VID27"/>
    <property type="match status" value="1"/>
</dbReference>
<dbReference type="AlphaFoldDB" id="A0A6G1I2N8"/>
<keyword evidence="6" id="KW-1185">Reference proteome</keyword>
<feature type="region of interest" description="Disordered" evidence="1">
    <location>
        <begin position="183"/>
        <end position="242"/>
    </location>
</feature>
<dbReference type="InterPro" id="IPR011044">
    <property type="entry name" value="Quino_amine_DH_bsu"/>
</dbReference>
<dbReference type="Proteomes" id="UP000799640">
    <property type="component" value="Unassembled WGS sequence"/>
</dbReference>
<reference evidence="5" key="1">
    <citation type="journal article" date="2020" name="Stud. Mycol.">
        <title>101 Dothideomycetes genomes: a test case for predicting lifestyles and emergence of pathogens.</title>
        <authorList>
            <person name="Haridas S."/>
            <person name="Albert R."/>
            <person name="Binder M."/>
            <person name="Bloem J."/>
            <person name="Labutti K."/>
            <person name="Salamov A."/>
            <person name="Andreopoulos B."/>
            <person name="Baker S."/>
            <person name="Barry K."/>
            <person name="Bills G."/>
            <person name="Bluhm B."/>
            <person name="Cannon C."/>
            <person name="Castanera R."/>
            <person name="Culley D."/>
            <person name="Daum C."/>
            <person name="Ezra D."/>
            <person name="Gonzalez J."/>
            <person name="Henrissat B."/>
            <person name="Kuo A."/>
            <person name="Liang C."/>
            <person name="Lipzen A."/>
            <person name="Lutzoni F."/>
            <person name="Magnuson J."/>
            <person name="Mondo S."/>
            <person name="Nolan M."/>
            <person name="Ohm R."/>
            <person name="Pangilinan J."/>
            <person name="Park H.-J."/>
            <person name="Ramirez L."/>
            <person name="Alfaro M."/>
            <person name="Sun H."/>
            <person name="Tritt A."/>
            <person name="Yoshinaga Y."/>
            <person name="Zwiers L.-H."/>
            <person name="Turgeon B."/>
            <person name="Goodwin S."/>
            <person name="Spatafora J."/>
            <person name="Crous P."/>
            <person name="Grigoriev I."/>
        </authorList>
    </citation>
    <scope>NUCLEOTIDE SEQUENCE</scope>
    <source>
        <strain evidence="5">CBS 262.69</strain>
    </source>
</reference>
<dbReference type="GO" id="GO:0005737">
    <property type="term" value="C:cytoplasm"/>
    <property type="evidence" value="ECO:0007669"/>
    <property type="project" value="TreeGrafter"/>
</dbReference>
<dbReference type="Pfam" id="PF17747">
    <property type="entry name" value="VID27_PH"/>
    <property type="match status" value="1"/>
</dbReference>
<dbReference type="OrthoDB" id="10251113at2759"/>
<feature type="compositionally biased region" description="Low complexity" evidence="1">
    <location>
        <begin position="184"/>
        <end position="219"/>
    </location>
</feature>
<proteinExistence type="predicted"/>
<name>A0A6G1I2N8_9PEZI</name>
<sequence>MFMINRLGKWFFGDSSKESLIEIPEGQLYIVRPLSPKGYSELIYKDARAAIRRTGTEFNFQLVITRAYEEGEEDLLAEEEGADTAEDILNQDEQVFLLDESLQFRVDIRNTGEKVFAWKDLSGSNGDLWEFVCDFSTDPDIVGTFELAALRCQFERKYRKSSEEATEEQLHEFVFADEPIPTASPLLSPSKSRSPTLSPSPTSTRLQADAASASRDSMAPKALVKAKEPESKQLVAPESAEHPEHREILAREVAQLHLFDFESGTFILQDDAVEAVVVDLGNWDYWLKVTGQERSWLGRTIEDDINPVFNFEFLSAIFNVYGRDNSAHSWLLRFKDQASLEQFQQGLMQALWEHTNQTRWLKLKDNDREYVLDAFQDLALEDQEGEPHEEEEEEEEEDEEDGENFGGRRSEKYDSDESEDDVTTRDNDGNVNSQLAVGYKHDRSFVVRGSKIGVFKHTEDNHLEFATNISKVQTPKGKLFSPKKIMLHAGDRDMILQNTDNPNSVYRMDLEVGKVVDEWKIHEDIPITTFAPETKFAQMTDQQTFLGLSNNAMYRVDPRLTGNKLVESNMKSYASKTGFTTAATTDKGYIAIGSANGDVRLFDRLGVIAKTALPALGDPIIGLDVSADGRWLLATTRTYLLLVDTLQKDGKFEGKLGFERSFPKDSKPQPRRLALSPNHVAQFQHETKAPISFTPAKFNTGPDTEETTIVTATGPFIISWSMKKLLRGVKDPYSIKRYSEVVKADNFRFNSDKGIIVALPNEVDMVKRAALKRPTRESIAATPRMSAGGRRSTRGYLGRSDIVNSPY</sequence>